<dbReference type="Proteomes" id="UP000324233">
    <property type="component" value="Chromosome"/>
</dbReference>
<accession>A0A5B9WD05</accession>
<dbReference type="EMBL" id="CP042997">
    <property type="protein sequence ID" value="QEH38397.1"/>
    <property type="molecule type" value="Genomic_DNA"/>
</dbReference>
<dbReference type="Pfam" id="PF04255">
    <property type="entry name" value="DUF433"/>
    <property type="match status" value="1"/>
</dbReference>
<proteinExistence type="predicted"/>
<organism evidence="1 2">
    <name type="scientific">Aquisphaera giovannonii</name>
    <dbReference type="NCBI Taxonomy" id="406548"/>
    <lineage>
        <taxon>Bacteria</taxon>
        <taxon>Pseudomonadati</taxon>
        <taxon>Planctomycetota</taxon>
        <taxon>Planctomycetia</taxon>
        <taxon>Isosphaerales</taxon>
        <taxon>Isosphaeraceae</taxon>
        <taxon>Aquisphaera</taxon>
    </lineage>
</organism>
<sequence length="123" mass="14167">MPRHEDIVRQIAELDPVDREELLIQLGTLPPFGWSGHPWRYWPGLPSFPSIVRTPDVCGGSARLIRTRAPVWTLERMRQLGISDADILSSSPRLQAADLVQAWAYADQHREEIEKEIRENEEE</sequence>
<dbReference type="AlphaFoldDB" id="A0A5B9WD05"/>
<dbReference type="RefSeq" id="WP_148597841.1">
    <property type="nucleotide sequence ID" value="NZ_CP042997.1"/>
</dbReference>
<name>A0A5B9WD05_9BACT</name>
<dbReference type="PANTHER" id="PTHR34849:SF4">
    <property type="entry name" value="SLR1209 PROTEIN"/>
    <property type="match status" value="1"/>
</dbReference>
<dbReference type="Gene3D" id="1.10.10.10">
    <property type="entry name" value="Winged helix-like DNA-binding domain superfamily/Winged helix DNA-binding domain"/>
    <property type="match status" value="1"/>
</dbReference>
<dbReference type="InterPro" id="IPR009057">
    <property type="entry name" value="Homeodomain-like_sf"/>
</dbReference>
<evidence type="ECO:0008006" key="3">
    <source>
        <dbReference type="Google" id="ProtNLM"/>
    </source>
</evidence>
<reference evidence="1 2" key="1">
    <citation type="submission" date="2019-08" db="EMBL/GenBank/DDBJ databases">
        <title>Deep-cultivation of Planctomycetes and their phenomic and genomic characterization uncovers novel biology.</title>
        <authorList>
            <person name="Wiegand S."/>
            <person name="Jogler M."/>
            <person name="Boedeker C."/>
            <person name="Pinto D."/>
            <person name="Vollmers J."/>
            <person name="Rivas-Marin E."/>
            <person name="Kohn T."/>
            <person name="Peeters S.H."/>
            <person name="Heuer A."/>
            <person name="Rast P."/>
            <person name="Oberbeckmann S."/>
            <person name="Bunk B."/>
            <person name="Jeske O."/>
            <person name="Meyerdierks A."/>
            <person name="Storesund J.E."/>
            <person name="Kallscheuer N."/>
            <person name="Luecker S."/>
            <person name="Lage O.M."/>
            <person name="Pohl T."/>
            <person name="Merkel B.J."/>
            <person name="Hornburger P."/>
            <person name="Mueller R.-W."/>
            <person name="Bruemmer F."/>
            <person name="Labrenz M."/>
            <person name="Spormann A.M."/>
            <person name="Op den Camp H."/>
            <person name="Overmann J."/>
            <person name="Amann R."/>
            <person name="Jetten M.S.M."/>
            <person name="Mascher T."/>
            <person name="Medema M.H."/>
            <person name="Devos D.P."/>
            <person name="Kaster A.-K."/>
            <person name="Ovreas L."/>
            <person name="Rohde M."/>
            <person name="Galperin M.Y."/>
            <person name="Jogler C."/>
        </authorList>
    </citation>
    <scope>NUCLEOTIDE SEQUENCE [LARGE SCALE GENOMIC DNA]</scope>
    <source>
        <strain evidence="1 2">OJF2</strain>
    </source>
</reference>
<evidence type="ECO:0000313" key="2">
    <source>
        <dbReference type="Proteomes" id="UP000324233"/>
    </source>
</evidence>
<dbReference type="InterPro" id="IPR036388">
    <property type="entry name" value="WH-like_DNA-bd_sf"/>
</dbReference>
<dbReference type="KEGG" id="agv:OJF2_69980"/>
<gene>
    <name evidence="1" type="ORF">OJF2_69980</name>
</gene>
<dbReference type="SUPFAM" id="SSF46689">
    <property type="entry name" value="Homeodomain-like"/>
    <property type="match status" value="1"/>
</dbReference>
<keyword evidence="2" id="KW-1185">Reference proteome</keyword>
<evidence type="ECO:0000313" key="1">
    <source>
        <dbReference type="EMBL" id="QEH38397.1"/>
    </source>
</evidence>
<dbReference type="InterPro" id="IPR007367">
    <property type="entry name" value="DUF433"/>
</dbReference>
<protein>
    <recommendedName>
        <fullName evidence="3">DUF433 domain-containing protein</fullName>
    </recommendedName>
</protein>
<dbReference type="PANTHER" id="PTHR34849">
    <property type="entry name" value="SSL5025 PROTEIN"/>
    <property type="match status" value="1"/>
</dbReference>
<dbReference type="OrthoDB" id="288721at2"/>